<organism evidence="1 2">
    <name type="scientific">Artemisia annua</name>
    <name type="common">Sweet wormwood</name>
    <dbReference type="NCBI Taxonomy" id="35608"/>
    <lineage>
        <taxon>Eukaryota</taxon>
        <taxon>Viridiplantae</taxon>
        <taxon>Streptophyta</taxon>
        <taxon>Embryophyta</taxon>
        <taxon>Tracheophyta</taxon>
        <taxon>Spermatophyta</taxon>
        <taxon>Magnoliopsida</taxon>
        <taxon>eudicotyledons</taxon>
        <taxon>Gunneridae</taxon>
        <taxon>Pentapetalae</taxon>
        <taxon>asterids</taxon>
        <taxon>campanulids</taxon>
        <taxon>Asterales</taxon>
        <taxon>Asteraceae</taxon>
        <taxon>Asteroideae</taxon>
        <taxon>Anthemideae</taxon>
        <taxon>Artemisiinae</taxon>
        <taxon>Artemisia</taxon>
    </lineage>
</organism>
<dbReference type="EMBL" id="PKPP01006057">
    <property type="protein sequence ID" value="PWA57812.1"/>
    <property type="molecule type" value="Genomic_DNA"/>
</dbReference>
<dbReference type="Proteomes" id="UP000245207">
    <property type="component" value="Unassembled WGS sequence"/>
</dbReference>
<name>A0A2U1M9B3_ARTAN</name>
<evidence type="ECO:0000313" key="1">
    <source>
        <dbReference type="EMBL" id="PWA57812.1"/>
    </source>
</evidence>
<evidence type="ECO:0000313" key="2">
    <source>
        <dbReference type="Proteomes" id="UP000245207"/>
    </source>
</evidence>
<accession>A0A2U1M9B3</accession>
<proteinExistence type="predicted"/>
<protein>
    <submittedName>
        <fullName evidence="1">Uncharacterized protein</fullName>
    </submittedName>
</protein>
<comment type="caution">
    <text evidence="1">The sequence shown here is derived from an EMBL/GenBank/DDBJ whole genome shotgun (WGS) entry which is preliminary data.</text>
</comment>
<keyword evidence="2" id="KW-1185">Reference proteome</keyword>
<dbReference type="AlphaFoldDB" id="A0A2U1M9B3"/>
<sequence length="210" mass="22871">MAPKKIMVKSLAVKRDDLWPLHYLYATLLAHPPATILPTPVTPRAPHAIHAMRASPNVAASTTTPEYMGRAAVLPTPAATQTPHARCARRVPTPAAMQAPHARGPRRTSPNVATSTTIAEYMGAGSRQARRPEGGESSHHIDIASFANPFVATMFKGLLLDANIRTFFAGPPSIYRNALQTSVSLPLFEWSNLAHLARSHKFRSEIYPEL</sequence>
<reference evidence="1 2" key="1">
    <citation type="journal article" date="2018" name="Mol. Plant">
        <title>The genome of Artemisia annua provides insight into the evolution of Asteraceae family and artemisinin biosynthesis.</title>
        <authorList>
            <person name="Shen Q."/>
            <person name="Zhang L."/>
            <person name="Liao Z."/>
            <person name="Wang S."/>
            <person name="Yan T."/>
            <person name="Shi P."/>
            <person name="Liu M."/>
            <person name="Fu X."/>
            <person name="Pan Q."/>
            <person name="Wang Y."/>
            <person name="Lv Z."/>
            <person name="Lu X."/>
            <person name="Zhang F."/>
            <person name="Jiang W."/>
            <person name="Ma Y."/>
            <person name="Chen M."/>
            <person name="Hao X."/>
            <person name="Li L."/>
            <person name="Tang Y."/>
            <person name="Lv G."/>
            <person name="Zhou Y."/>
            <person name="Sun X."/>
            <person name="Brodelius P.E."/>
            <person name="Rose J.K.C."/>
            <person name="Tang K."/>
        </authorList>
    </citation>
    <scope>NUCLEOTIDE SEQUENCE [LARGE SCALE GENOMIC DNA]</scope>
    <source>
        <strain evidence="2">cv. Huhao1</strain>
        <tissue evidence="1">Leaf</tissue>
    </source>
</reference>
<gene>
    <name evidence="1" type="ORF">CTI12_AA405760</name>
</gene>